<dbReference type="PANTHER" id="PTHR15496:SF2">
    <property type="entry name" value="GENERAL TRANSCRIPTION FACTOR 3C POLYPEPTIDE 4"/>
    <property type="match status" value="1"/>
</dbReference>
<evidence type="ECO:0000256" key="1">
    <source>
        <dbReference type="SAM" id="MobiDB-lite"/>
    </source>
</evidence>
<accession>A0A6A6XTZ6</accession>
<dbReference type="AlphaFoldDB" id="A0A6A6XTZ6"/>
<dbReference type="GO" id="GO:0004402">
    <property type="term" value="F:histone acetyltransferase activity"/>
    <property type="evidence" value="ECO:0007669"/>
    <property type="project" value="InterPro"/>
</dbReference>
<dbReference type="InterPro" id="IPR044230">
    <property type="entry name" value="GTF3C4"/>
</dbReference>
<name>A0A6A6XTZ6_9PLEO</name>
<feature type="domain" description="Transcription factor IIIC putative zinc-finger" evidence="3">
    <location>
        <begin position="645"/>
        <end position="803"/>
    </location>
</feature>
<feature type="compositionally biased region" description="Acidic residues" evidence="1">
    <location>
        <begin position="764"/>
        <end position="773"/>
    </location>
</feature>
<dbReference type="Pfam" id="PF12657">
    <property type="entry name" value="TFIIIC_delta"/>
    <property type="match status" value="1"/>
</dbReference>
<sequence>MADVTVLKCWPSCAQAIDWSHDGIIALASDEQVNLLFPRTKPYDADGDSTHWRHFGLQVPWFTKEELPVKDNAPLHTFSIGEEISASTPISLSWSPPGVAKHRRCAFAALTTNLVLSIWSSTGRLQDASSWGRRVIINDALEDYFFNILRDDTSLLASEFEEGIRLRRRVRAFAWAPSMHGGQTAGTIGTQLSWGQPMIAVSNDDNQIVLMTVDSPTSTFGVNEAWSSEVICYFTVTPDPKSIVSEPMLFDEILQEQRYAPHIAWSPWVEVGGTLHSVLAYATNQDIRARVIAYSSDDTKFGPEIVYPNIDMRYAGPMKWSPKADGNVLTLALFTDTEVIYLTISPLDASVLHQATHHLDDRWDSISGVAFHVCPQNSTELHFSSLMSTGQHTTALLELTAAGLTAKNPPNWHADIKGIDANFSIIHDLRGNVNTMLWGLSTSPLGDFIAYCYTTHPTDMIEYGPPADRRVTLTIRNLSNTDSLSFMPGNVSAEGAIFTMKKWIENVQKLEELPAERLRIRGKLLEAYGHKQKFFDGNDALTIAYASPDLTTILAAFKEDVFLNRNTLRDRYDILTSIICTPSASTDLAKTMIAFRLATTVQSLPLYLSLATVFSRTILSQSSQVLLLIQELTDGTNATERQPEPVESCTFCSAPISFTSLTSASCTNGHQYARCGLSFLALQLPGITKHCGVCGTSFLNDEYVIEREKIVRTRPHTSEDGVMSVEGGVREKGDAERDVERLDTRGESAITTEPRQSDKATTEQELDATSDIDDKEMGRELPLSLARILFFGCDACIYCGGKYVG</sequence>
<dbReference type="GO" id="GO:0006384">
    <property type="term" value="P:transcription initiation at RNA polymerase III promoter"/>
    <property type="evidence" value="ECO:0007669"/>
    <property type="project" value="InterPro"/>
</dbReference>
<dbReference type="GO" id="GO:0000127">
    <property type="term" value="C:transcription factor TFIIIC complex"/>
    <property type="evidence" value="ECO:0007669"/>
    <property type="project" value="InterPro"/>
</dbReference>
<dbReference type="EMBL" id="MU001756">
    <property type="protein sequence ID" value="KAF2799930.1"/>
    <property type="molecule type" value="Genomic_DNA"/>
</dbReference>
<dbReference type="Pfam" id="PF12660">
    <property type="entry name" value="zf-TFIIIC"/>
    <property type="match status" value="1"/>
</dbReference>
<feature type="region of interest" description="Disordered" evidence="1">
    <location>
        <begin position="715"/>
        <end position="773"/>
    </location>
</feature>
<evidence type="ECO:0000259" key="2">
    <source>
        <dbReference type="Pfam" id="PF12657"/>
    </source>
</evidence>
<keyword evidence="5" id="KW-1185">Reference proteome</keyword>
<evidence type="ECO:0000313" key="4">
    <source>
        <dbReference type="EMBL" id="KAF2799930.1"/>
    </source>
</evidence>
<dbReference type="InterPro" id="IPR024761">
    <property type="entry name" value="TFIIIC_delta_N"/>
</dbReference>
<reference evidence="4" key="1">
    <citation type="journal article" date="2020" name="Stud. Mycol.">
        <title>101 Dothideomycetes genomes: a test case for predicting lifestyles and emergence of pathogens.</title>
        <authorList>
            <person name="Haridas S."/>
            <person name="Albert R."/>
            <person name="Binder M."/>
            <person name="Bloem J."/>
            <person name="Labutti K."/>
            <person name="Salamov A."/>
            <person name="Andreopoulos B."/>
            <person name="Baker S."/>
            <person name="Barry K."/>
            <person name="Bills G."/>
            <person name="Bluhm B."/>
            <person name="Cannon C."/>
            <person name="Castanera R."/>
            <person name="Culley D."/>
            <person name="Daum C."/>
            <person name="Ezra D."/>
            <person name="Gonzalez J."/>
            <person name="Henrissat B."/>
            <person name="Kuo A."/>
            <person name="Liang C."/>
            <person name="Lipzen A."/>
            <person name="Lutzoni F."/>
            <person name="Magnuson J."/>
            <person name="Mondo S."/>
            <person name="Nolan M."/>
            <person name="Ohm R."/>
            <person name="Pangilinan J."/>
            <person name="Park H.-J."/>
            <person name="Ramirez L."/>
            <person name="Alfaro M."/>
            <person name="Sun H."/>
            <person name="Tritt A."/>
            <person name="Yoshinaga Y."/>
            <person name="Zwiers L.-H."/>
            <person name="Turgeon B."/>
            <person name="Goodwin S."/>
            <person name="Spatafora J."/>
            <person name="Crous P."/>
            <person name="Grigoriev I."/>
        </authorList>
    </citation>
    <scope>NUCLEOTIDE SEQUENCE</scope>
    <source>
        <strain evidence="4">CBS 109.77</strain>
    </source>
</reference>
<dbReference type="OrthoDB" id="6021743at2759"/>
<evidence type="ECO:0000259" key="3">
    <source>
        <dbReference type="Pfam" id="PF12660"/>
    </source>
</evidence>
<evidence type="ECO:0000313" key="5">
    <source>
        <dbReference type="Proteomes" id="UP000799757"/>
    </source>
</evidence>
<feature type="compositionally biased region" description="Basic and acidic residues" evidence="1">
    <location>
        <begin position="728"/>
        <end position="746"/>
    </location>
</feature>
<gene>
    <name evidence="4" type="ORF">K505DRAFT_293823</name>
</gene>
<feature type="domain" description="Transcription factor IIIC 90kDa subunit N-terminal" evidence="2">
    <location>
        <begin position="19"/>
        <end position="474"/>
    </location>
</feature>
<dbReference type="Proteomes" id="UP000799757">
    <property type="component" value="Unassembled WGS sequence"/>
</dbReference>
<organism evidence="4 5">
    <name type="scientific">Melanomma pulvis-pyrius CBS 109.77</name>
    <dbReference type="NCBI Taxonomy" id="1314802"/>
    <lineage>
        <taxon>Eukaryota</taxon>
        <taxon>Fungi</taxon>
        <taxon>Dikarya</taxon>
        <taxon>Ascomycota</taxon>
        <taxon>Pezizomycotina</taxon>
        <taxon>Dothideomycetes</taxon>
        <taxon>Pleosporomycetidae</taxon>
        <taxon>Pleosporales</taxon>
        <taxon>Melanommataceae</taxon>
        <taxon>Melanomma</taxon>
    </lineage>
</organism>
<dbReference type="InterPro" id="IPR024764">
    <property type="entry name" value="TFIIIC_Znf"/>
</dbReference>
<dbReference type="PANTHER" id="PTHR15496">
    <property type="entry name" value="GENERAL TRANSCRIPTION FACTOR 3C POLYPEPTIDE 4 FAMILY"/>
    <property type="match status" value="1"/>
</dbReference>
<protein>
    <recommendedName>
        <fullName evidence="6">Transcription factor IIIC putative zinc-finger domain-containing protein</fullName>
    </recommendedName>
</protein>
<evidence type="ECO:0008006" key="6">
    <source>
        <dbReference type="Google" id="ProtNLM"/>
    </source>
</evidence>
<proteinExistence type="predicted"/>